<dbReference type="InterPro" id="IPR015424">
    <property type="entry name" value="PyrdxlP-dep_Trfase"/>
</dbReference>
<dbReference type="Pfam" id="PF00155">
    <property type="entry name" value="Aminotran_1_2"/>
    <property type="match status" value="1"/>
</dbReference>
<dbReference type="PROSITE" id="PS00105">
    <property type="entry name" value="AA_TRANSFER_CLASS_1"/>
    <property type="match status" value="1"/>
</dbReference>
<dbReference type="GO" id="GO:0009236">
    <property type="term" value="P:cobalamin biosynthetic process"/>
    <property type="evidence" value="ECO:0007669"/>
    <property type="project" value="UniProtKB-UniPathway"/>
</dbReference>
<name>A0A0E4H8Z8_9STRE</name>
<gene>
    <name evidence="11" type="ORF">BN1356_01985</name>
</gene>
<evidence type="ECO:0000256" key="5">
    <source>
        <dbReference type="ARBA" id="ARBA00022573"/>
    </source>
</evidence>
<dbReference type="InterPro" id="IPR015422">
    <property type="entry name" value="PyrdxlP-dep_Trfase_small"/>
</dbReference>
<dbReference type="InterPro" id="IPR004838">
    <property type="entry name" value="NHTrfase_class1_PyrdxlP-BS"/>
</dbReference>
<dbReference type="PANTHER" id="PTHR42885">
    <property type="entry name" value="HISTIDINOL-PHOSPHATE AMINOTRANSFERASE-RELATED"/>
    <property type="match status" value="1"/>
</dbReference>
<evidence type="ECO:0000256" key="3">
    <source>
        <dbReference type="ARBA" id="ARBA00004953"/>
    </source>
</evidence>
<dbReference type="GO" id="GO:0030170">
    <property type="term" value="F:pyridoxal phosphate binding"/>
    <property type="evidence" value="ECO:0007669"/>
    <property type="project" value="InterPro"/>
</dbReference>
<dbReference type="PANTHER" id="PTHR42885:SF1">
    <property type="entry name" value="THREONINE-PHOSPHATE DECARBOXYLASE"/>
    <property type="match status" value="1"/>
</dbReference>
<keyword evidence="7" id="KW-0456">Lyase</keyword>
<protein>
    <recommendedName>
        <fullName evidence="4">threonine-phosphate decarboxylase</fullName>
        <ecNumber evidence="4">4.1.1.81</ecNumber>
    </recommendedName>
    <alternativeName>
        <fullName evidence="8">L-threonine-O-3-phosphate decarboxylase</fullName>
    </alternativeName>
</protein>
<dbReference type="NCBIfam" id="TIGR01140">
    <property type="entry name" value="L_thr_O3P_dcar"/>
    <property type="match status" value="1"/>
</dbReference>
<dbReference type="InterPro" id="IPR015421">
    <property type="entry name" value="PyrdxlP-dep_Trfase_major"/>
</dbReference>
<evidence type="ECO:0000313" key="11">
    <source>
        <dbReference type="EMBL" id="CQR25643.1"/>
    </source>
</evidence>
<comment type="function">
    <text evidence="2">Decarboxylates L-threonine-O-3-phosphate to yield (R)-1-amino-2-propanol O-2-phosphate, the precursor for the linkage between the nucleotide loop and the corrin ring in cobalamin.</text>
</comment>
<dbReference type="OrthoDB" id="9802328at2"/>
<evidence type="ECO:0000313" key="12">
    <source>
        <dbReference type="Proteomes" id="UP000198604"/>
    </source>
</evidence>
<dbReference type="STRING" id="1608583.BN1356_01985"/>
<dbReference type="Gene3D" id="3.40.640.10">
    <property type="entry name" value="Type I PLP-dependent aspartate aminotransferase-like (Major domain)"/>
    <property type="match status" value="1"/>
</dbReference>
<dbReference type="InterPro" id="IPR004839">
    <property type="entry name" value="Aminotransferase_I/II_large"/>
</dbReference>
<dbReference type="Gene3D" id="3.90.1150.10">
    <property type="entry name" value="Aspartate Aminotransferase, domain 1"/>
    <property type="match status" value="1"/>
</dbReference>
<feature type="domain" description="Aminotransferase class I/classII large" evidence="10">
    <location>
        <begin position="22"/>
        <end position="352"/>
    </location>
</feature>
<reference evidence="12" key="1">
    <citation type="submission" date="2015-03" db="EMBL/GenBank/DDBJ databases">
        <authorList>
            <person name="Urmite Genomes"/>
        </authorList>
    </citation>
    <scope>NUCLEOTIDE SEQUENCE [LARGE SCALE GENOMIC DNA]</scope>
    <source>
        <strain evidence="12">FF10</strain>
    </source>
</reference>
<dbReference type="CDD" id="cd00609">
    <property type="entry name" value="AAT_like"/>
    <property type="match status" value="1"/>
</dbReference>
<keyword evidence="6" id="KW-0663">Pyridoxal phosphate</keyword>
<dbReference type="GO" id="GO:0048472">
    <property type="term" value="F:threonine-phosphate decarboxylase activity"/>
    <property type="evidence" value="ECO:0007669"/>
    <property type="project" value="UniProtKB-EC"/>
</dbReference>
<comment type="catalytic activity">
    <reaction evidence="9">
        <text>O-phospho-L-threonine + H(+) = (R)-1-aminopropan-2-yl phosphate + CO2</text>
        <dbReference type="Rhea" id="RHEA:11492"/>
        <dbReference type="ChEBI" id="CHEBI:15378"/>
        <dbReference type="ChEBI" id="CHEBI:16526"/>
        <dbReference type="ChEBI" id="CHEBI:58563"/>
        <dbReference type="ChEBI" id="CHEBI:58675"/>
        <dbReference type="EC" id="4.1.1.81"/>
    </reaction>
</comment>
<dbReference type="AlphaFoldDB" id="A0A0E4H8Z8"/>
<comment type="cofactor">
    <cofactor evidence="1">
        <name>pyridoxal 5'-phosphate</name>
        <dbReference type="ChEBI" id="CHEBI:597326"/>
    </cofactor>
</comment>
<evidence type="ECO:0000256" key="2">
    <source>
        <dbReference type="ARBA" id="ARBA00003444"/>
    </source>
</evidence>
<comment type="pathway">
    <text evidence="3">Cofactor biosynthesis; adenosylcobalamin biosynthesis.</text>
</comment>
<evidence type="ECO:0000256" key="1">
    <source>
        <dbReference type="ARBA" id="ARBA00001933"/>
    </source>
</evidence>
<keyword evidence="12" id="KW-1185">Reference proteome</keyword>
<dbReference type="RefSeq" id="WP_093651171.1">
    <property type="nucleotide sequence ID" value="NZ_CTEN01000004.1"/>
</dbReference>
<keyword evidence="5" id="KW-0169">Cobalamin biosynthesis</keyword>
<dbReference type="Proteomes" id="UP000198604">
    <property type="component" value="Unassembled WGS sequence"/>
</dbReference>
<proteinExistence type="predicted"/>
<dbReference type="EMBL" id="CTEN01000004">
    <property type="protein sequence ID" value="CQR25643.1"/>
    <property type="molecule type" value="Genomic_DNA"/>
</dbReference>
<sequence>MAVEHGGNMLSLAREFGFRTEDCLDFSANINPLGLSERARECILQNLDAILHYPDVNYRTARSYLAAYHGVNEEQILLSNGAVELFYDLARQIKPPKVLLLSPTFMEYERAFSLEGTTFFYHVLKGPEFRWSLESIKSDLALLSAGDMVLICNPNNPTGSLVTGLELKKLAQLLQQRNIGLIVDEAFVDFTKNEATYTLISYLKDLPNAIVVRSLTKFYALPGLRLGYLVTKNEQLIRGIEGFKPPWTVNALSDALVPVILEDKAYKDATFSWLKAEQKFLYSGLKELSELDVTVPSANYIFFEYKGEIDLRAALRQKKIFIRSCSNYHHLTDKYYRIAIRNRTENQRLLKVLKELLV</sequence>
<accession>A0A0E4H8Z8</accession>
<dbReference type="UniPathway" id="UPA00148"/>
<evidence type="ECO:0000256" key="9">
    <source>
        <dbReference type="ARBA" id="ARBA00048531"/>
    </source>
</evidence>
<evidence type="ECO:0000256" key="6">
    <source>
        <dbReference type="ARBA" id="ARBA00022898"/>
    </source>
</evidence>
<evidence type="ECO:0000256" key="4">
    <source>
        <dbReference type="ARBA" id="ARBA00012285"/>
    </source>
</evidence>
<organism evidence="11 12">
    <name type="scientific">Streptococcus varani</name>
    <dbReference type="NCBI Taxonomy" id="1608583"/>
    <lineage>
        <taxon>Bacteria</taxon>
        <taxon>Bacillati</taxon>
        <taxon>Bacillota</taxon>
        <taxon>Bacilli</taxon>
        <taxon>Lactobacillales</taxon>
        <taxon>Streptococcaceae</taxon>
        <taxon>Streptococcus</taxon>
    </lineage>
</organism>
<evidence type="ECO:0000256" key="8">
    <source>
        <dbReference type="ARBA" id="ARBA00029996"/>
    </source>
</evidence>
<dbReference type="EC" id="4.1.1.81" evidence="4"/>
<evidence type="ECO:0000256" key="7">
    <source>
        <dbReference type="ARBA" id="ARBA00023239"/>
    </source>
</evidence>
<dbReference type="SUPFAM" id="SSF53383">
    <property type="entry name" value="PLP-dependent transferases"/>
    <property type="match status" value="1"/>
</dbReference>
<dbReference type="InterPro" id="IPR005860">
    <property type="entry name" value="CobD"/>
</dbReference>
<evidence type="ECO:0000259" key="10">
    <source>
        <dbReference type="Pfam" id="PF00155"/>
    </source>
</evidence>